<sequence>MLSTNNYLVVTPNSYFLCNDIRHIINSIKHSCYRLNATQLKSFNSCISTHIKNNKFREPLKKSGTRNKFIIKDNIYVIKLTKDEIKMFF</sequence>
<dbReference type="EMBL" id="BK014999">
    <property type="protein sequence ID" value="DAD86437.1"/>
    <property type="molecule type" value="Genomic_DNA"/>
</dbReference>
<protein>
    <submittedName>
        <fullName evidence="1">DNA polymerase II small subunit</fullName>
    </submittedName>
</protein>
<organism evidence="1">
    <name type="scientific">Siphoviridae sp. ctsBB38</name>
    <dbReference type="NCBI Taxonomy" id="2826482"/>
    <lineage>
        <taxon>Viruses</taxon>
        <taxon>Duplodnaviria</taxon>
        <taxon>Heunggongvirae</taxon>
        <taxon>Uroviricota</taxon>
        <taxon>Caudoviricetes</taxon>
    </lineage>
</organism>
<reference evidence="1" key="1">
    <citation type="journal article" date="2021" name="Proc. Natl. Acad. Sci. U.S.A.">
        <title>A Catalog of Tens of Thousands of Viruses from Human Metagenomes Reveals Hidden Associations with Chronic Diseases.</title>
        <authorList>
            <person name="Tisza M.J."/>
            <person name="Buck C.B."/>
        </authorList>
    </citation>
    <scope>NUCLEOTIDE SEQUENCE</scope>
    <source>
        <strain evidence="1">CtsBB38</strain>
    </source>
</reference>
<evidence type="ECO:0000313" key="1">
    <source>
        <dbReference type="EMBL" id="DAD86437.1"/>
    </source>
</evidence>
<name>A0A8S5MVK5_9CAUD</name>
<accession>A0A8S5MVK5</accession>
<proteinExistence type="predicted"/>